<dbReference type="InterPro" id="IPR052782">
    <property type="entry name" value="Oocyte-zygote_transition_reg"/>
</dbReference>
<evidence type="ECO:0000313" key="4">
    <source>
        <dbReference type="Proteomes" id="UP000005239"/>
    </source>
</evidence>
<feature type="compositionally biased region" description="Gly residues" evidence="1">
    <location>
        <begin position="752"/>
        <end position="772"/>
    </location>
</feature>
<evidence type="ECO:0000256" key="1">
    <source>
        <dbReference type="SAM" id="MobiDB-lite"/>
    </source>
</evidence>
<organism evidence="3 4">
    <name type="scientific">Pristionchus pacificus</name>
    <name type="common">Parasitic nematode worm</name>
    <dbReference type="NCBI Taxonomy" id="54126"/>
    <lineage>
        <taxon>Eukaryota</taxon>
        <taxon>Metazoa</taxon>
        <taxon>Ecdysozoa</taxon>
        <taxon>Nematoda</taxon>
        <taxon>Chromadorea</taxon>
        <taxon>Rhabditida</taxon>
        <taxon>Rhabditina</taxon>
        <taxon>Diplogasteromorpha</taxon>
        <taxon>Diplogasteroidea</taxon>
        <taxon>Neodiplogasteridae</taxon>
        <taxon>Pristionchus</taxon>
    </lineage>
</organism>
<evidence type="ECO:0000256" key="2">
    <source>
        <dbReference type="SAM" id="Phobius"/>
    </source>
</evidence>
<dbReference type="PANTHER" id="PTHR46163">
    <property type="entry name" value="TYROSINE-PROTEIN PHOSPHATASE-RELATED"/>
    <property type="match status" value="1"/>
</dbReference>
<feature type="compositionally biased region" description="Low complexity" evidence="1">
    <location>
        <begin position="922"/>
        <end position="953"/>
    </location>
</feature>
<reference evidence="3" key="2">
    <citation type="submission" date="2022-06" db="UniProtKB">
        <authorList>
            <consortium name="EnsemblMetazoa"/>
        </authorList>
    </citation>
    <scope>IDENTIFICATION</scope>
    <source>
        <strain evidence="3">PS312</strain>
    </source>
</reference>
<dbReference type="SMART" id="SM00194">
    <property type="entry name" value="PTPc"/>
    <property type="match status" value="1"/>
</dbReference>
<feature type="compositionally biased region" description="Basic and acidic residues" evidence="1">
    <location>
        <begin position="789"/>
        <end position="801"/>
    </location>
</feature>
<keyword evidence="2" id="KW-1133">Transmembrane helix</keyword>
<feature type="compositionally biased region" description="Low complexity" evidence="1">
    <location>
        <begin position="1013"/>
        <end position="1040"/>
    </location>
</feature>
<feature type="compositionally biased region" description="Low complexity" evidence="1">
    <location>
        <begin position="961"/>
        <end position="1000"/>
    </location>
</feature>
<dbReference type="PANTHER" id="PTHR46163:SF7">
    <property type="entry name" value="PROTEIN TYROSINE PHOSPHATASE-LIKE PROTEIN EGG-3"/>
    <property type="match status" value="1"/>
</dbReference>
<keyword evidence="2" id="KW-0812">Transmembrane</keyword>
<dbReference type="InterPro" id="IPR000242">
    <property type="entry name" value="PTP_cat"/>
</dbReference>
<dbReference type="GO" id="GO:0004725">
    <property type="term" value="F:protein tyrosine phosphatase activity"/>
    <property type="evidence" value="ECO:0000318"/>
    <property type="project" value="GO_Central"/>
</dbReference>
<name>A0A2A6C7L7_PRIPA</name>
<keyword evidence="4" id="KW-1185">Reference proteome</keyword>
<dbReference type="InterPro" id="IPR029021">
    <property type="entry name" value="Prot-tyrosine_phosphatase-like"/>
</dbReference>
<feature type="region of interest" description="Disordered" evidence="1">
    <location>
        <begin position="899"/>
        <end position="1078"/>
    </location>
</feature>
<feature type="compositionally biased region" description="Low complexity" evidence="1">
    <location>
        <begin position="1069"/>
        <end position="1078"/>
    </location>
</feature>
<feature type="region of interest" description="Disordered" evidence="1">
    <location>
        <begin position="693"/>
        <end position="867"/>
    </location>
</feature>
<keyword evidence="2" id="KW-0472">Membrane</keyword>
<dbReference type="PROSITE" id="PS50055">
    <property type="entry name" value="TYR_PHOSPHATASE_PTP"/>
    <property type="match status" value="1"/>
</dbReference>
<feature type="compositionally biased region" description="Pro residues" evidence="1">
    <location>
        <begin position="1041"/>
        <end position="1068"/>
    </location>
</feature>
<feature type="compositionally biased region" description="Basic and acidic residues" evidence="1">
    <location>
        <begin position="693"/>
        <end position="707"/>
    </location>
</feature>
<proteinExistence type="predicted"/>
<feature type="compositionally biased region" description="Pro residues" evidence="1">
    <location>
        <begin position="773"/>
        <end position="786"/>
    </location>
</feature>
<accession>A0A2A6C7L7</accession>
<dbReference type="AlphaFoldDB" id="A0A2A6C7L7"/>
<feature type="transmembrane region" description="Helical" evidence="2">
    <location>
        <begin position="870"/>
        <end position="894"/>
    </location>
</feature>
<feature type="compositionally biased region" description="Basic residues" evidence="1">
    <location>
        <begin position="811"/>
        <end position="822"/>
    </location>
</feature>
<dbReference type="Gene3D" id="3.90.190.10">
    <property type="entry name" value="Protein tyrosine phosphatase superfamily"/>
    <property type="match status" value="1"/>
</dbReference>
<dbReference type="OrthoDB" id="5867707at2759"/>
<reference evidence="4" key="1">
    <citation type="journal article" date="2008" name="Nat. Genet.">
        <title>The Pristionchus pacificus genome provides a unique perspective on nematode lifestyle and parasitism.</title>
        <authorList>
            <person name="Dieterich C."/>
            <person name="Clifton S.W."/>
            <person name="Schuster L.N."/>
            <person name="Chinwalla A."/>
            <person name="Delehaunty K."/>
            <person name="Dinkelacker I."/>
            <person name="Fulton L."/>
            <person name="Fulton R."/>
            <person name="Godfrey J."/>
            <person name="Minx P."/>
            <person name="Mitreva M."/>
            <person name="Roeseler W."/>
            <person name="Tian H."/>
            <person name="Witte H."/>
            <person name="Yang S.P."/>
            <person name="Wilson R.K."/>
            <person name="Sommer R.J."/>
        </authorList>
    </citation>
    <scope>NUCLEOTIDE SEQUENCE [LARGE SCALE GENOMIC DNA]</scope>
    <source>
        <strain evidence="4">PS312</strain>
    </source>
</reference>
<gene>
    <name evidence="3" type="primary">WBGene00096893</name>
</gene>
<dbReference type="EnsemblMetazoa" id="PPA07339.1">
    <property type="protein sequence ID" value="PPA07339.1"/>
    <property type="gene ID" value="WBGene00096893"/>
</dbReference>
<protein>
    <submittedName>
        <fullName evidence="3">Egg-5</fullName>
    </submittedName>
</protein>
<sequence length="1240" mass="133894">MPLERNIGLAVARYNTSDVRLSRADDARRSRARCLSVSSFCGSAHDEMADDVHSMENMLTKGLNVLLHPSTTDYPERKGKAQLHIPLGYVSDGEIVPGREALRRVRKKCRAATIDDRLGIETPRAAPGASMAPKKREGNWLKRGIGAISNFMFDEPPAADGTRAQTISEQHTELKNARLKLFAARAALDEQPKLIEQAVDQINLAAQPSTGTSPGAYSLYTHNQKERAKLARQGRPAVELAVPEDDEARTQRLMFECRSNLLLNEQLLYDPKYDSKWKTRYTDVLLQEEGRGKKKPENRQGWVVPLRRICEKAGIESKFFTHNRFVELPEARSHVLYERLAMCTPASEWITAIHPEAARNPLLERTLSLELDCRAMQTRVALFHHRLLTDRDRVRVHGSYYNNIYLGKRMFGPARKQKFTRTILGGIERRFEILDNQVNHLPFTHHASDRNPDKCRNTRIKCRDDTRVVLRWPMGCNDSTAEEDSFIHANRVEGGPLFSRFILTQERVPYIFMLTSRKQPERCASYWPRKPTSAPVEVTGGIRVENLGVDDYRDALFRVTYLRLIGPAGEERHVEHWQGDLNNADNLASPLAVLRMARACALPVQTVQKAVHWVRSSRAFAVETPMQFVYVHRVVCNFFRPLLTQTKSFDADYKRWMEERACRMFLDDQSEALPGYRMLSPRVDPDLLRMARRRERPDDRREAHDVVGELPLPVDGPDVLTAKKRLPNKYPGDNNYEPLANLETPPPPPPGGGGGGDLYEGIGGPGDGGGPGTVPPPPPPPPPPPKLTQSEKRAVQPIRDDDGVDLDSEKRRTKKGKGKKKPPSAEDEGESGMNAPDESKKSKTGKKTKGKSEPSSSQGGKKKKKGGTGLMCKIMIAVGILVILVVLVGGGLYASGALSESPPDNKGSSAQQGGGPSATTIVAPNPTAAPDATPAPDDPTTTTAAAATTAKAAAGGGGGAAATPGTGVATTPRTGVATTPGTGIPAPPGTGVATTPGTGVPAPPGTGVPAPPGAGVATTPGTGVATTPGTGVATTPGTGVPAPPGTGVPAPPGTGVPAPPGTGVPAPPGTGVATTPGTGWYYHVGTVTFKRRSNWGPQIVKRARARGQSEQDCEKGPYRRGACWTLRRARSLQGALFPAQNSPARPLAARHHAIACAAQRPCRSPWPLGPLSASPVTGSRRAQVGLGPAWAYVLCGTYPHGHSAGRPRRKTACCAAPCLWAMPGQGRFFGAPPPTGWAHE</sequence>
<dbReference type="Pfam" id="PF00102">
    <property type="entry name" value="Y_phosphatase"/>
    <property type="match status" value="1"/>
</dbReference>
<evidence type="ECO:0000313" key="3">
    <source>
        <dbReference type="EnsemblMetazoa" id="PPA07339.1"/>
    </source>
</evidence>
<dbReference type="GO" id="GO:0007165">
    <property type="term" value="P:signal transduction"/>
    <property type="evidence" value="ECO:0000318"/>
    <property type="project" value="GO_Central"/>
</dbReference>
<accession>A0A8R1YBF3</accession>
<dbReference type="Proteomes" id="UP000005239">
    <property type="component" value="Unassembled WGS sequence"/>
</dbReference>
<feature type="compositionally biased region" description="Pro residues" evidence="1">
    <location>
        <begin position="1001"/>
        <end position="1012"/>
    </location>
</feature>
<dbReference type="SUPFAM" id="SSF52799">
    <property type="entry name" value="(Phosphotyrosine protein) phosphatases II"/>
    <property type="match status" value="1"/>
</dbReference>